<name>A0AAN6VVF9_9PEZI</name>
<protein>
    <submittedName>
        <fullName evidence="2">Glycosyltransferase</fullName>
    </submittedName>
</protein>
<dbReference type="EMBL" id="MU856838">
    <property type="protein sequence ID" value="KAK4158492.1"/>
    <property type="molecule type" value="Genomic_DNA"/>
</dbReference>
<dbReference type="Proteomes" id="UP001302745">
    <property type="component" value="Unassembled WGS sequence"/>
</dbReference>
<proteinExistence type="predicted"/>
<evidence type="ECO:0000256" key="1">
    <source>
        <dbReference type="SAM" id="Phobius"/>
    </source>
</evidence>
<keyword evidence="1" id="KW-0472">Membrane</keyword>
<keyword evidence="3" id="KW-1185">Reference proteome</keyword>
<dbReference type="PANTHER" id="PTHR34144">
    <property type="entry name" value="CHROMOSOME 8, WHOLE GENOME SHOTGUN SEQUENCE"/>
    <property type="match status" value="1"/>
</dbReference>
<organism evidence="2 3">
    <name type="scientific">Chaetomidium leptoderma</name>
    <dbReference type="NCBI Taxonomy" id="669021"/>
    <lineage>
        <taxon>Eukaryota</taxon>
        <taxon>Fungi</taxon>
        <taxon>Dikarya</taxon>
        <taxon>Ascomycota</taxon>
        <taxon>Pezizomycotina</taxon>
        <taxon>Sordariomycetes</taxon>
        <taxon>Sordariomycetidae</taxon>
        <taxon>Sordariales</taxon>
        <taxon>Chaetomiaceae</taxon>
        <taxon>Chaetomidium</taxon>
    </lineage>
</organism>
<sequence>MSRRKLVVLAQIAALVSIALYLFVYVGFRSATGPLTKVQPLDPLDISPDAILPRQNLTAYVLAILDPTTDTDLATFKCPSLDLNRYKYLQQQDYSASSQPPIRYFFALNLRNCLPLLPRLLGSVLEAIRFLGPASCALSIVEGNSPDGTAEVLAALEPQLSKLGIRTYFTLNMVLDPLGEGSDRFTSLASLRNMALAPLRTTTTPADYTDDATTVLFINDVAICPDDILELAHQRRHQAADMACAMDWTGDPPAAAIFYDSYIARAIHGDLFFEIPAGPSWARATDLFWNEPVSRARFARHEPFQVFSCWNGAVVFTARPVVEGQVAFRASRKDRGECHAGEPELFCKDMWLEGYGRIMVVPGVNLEYTVETGERIKAVKGFASSWVAESDAGTKIEWLPAPDQVKCMPTFDNQSWRPWNDTLA</sequence>
<accession>A0AAN6VVF9</accession>
<dbReference type="Pfam" id="PF11735">
    <property type="entry name" value="CAP59_mtransfer"/>
    <property type="match status" value="1"/>
</dbReference>
<dbReference type="InterPro" id="IPR021047">
    <property type="entry name" value="Mannosyltransferase_CMT1"/>
</dbReference>
<evidence type="ECO:0000313" key="2">
    <source>
        <dbReference type="EMBL" id="KAK4158492.1"/>
    </source>
</evidence>
<gene>
    <name evidence="2" type="ORF">C8A00DRAFT_39210</name>
</gene>
<keyword evidence="1" id="KW-1133">Transmembrane helix</keyword>
<feature type="transmembrane region" description="Helical" evidence="1">
    <location>
        <begin position="7"/>
        <end position="28"/>
    </location>
</feature>
<reference evidence="2" key="2">
    <citation type="submission" date="2023-05" db="EMBL/GenBank/DDBJ databases">
        <authorList>
            <consortium name="Lawrence Berkeley National Laboratory"/>
            <person name="Steindorff A."/>
            <person name="Hensen N."/>
            <person name="Bonometti L."/>
            <person name="Westerberg I."/>
            <person name="Brannstrom I.O."/>
            <person name="Guillou S."/>
            <person name="Cros-Aarteil S."/>
            <person name="Calhoun S."/>
            <person name="Haridas S."/>
            <person name="Kuo A."/>
            <person name="Mondo S."/>
            <person name="Pangilinan J."/>
            <person name="Riley R."/>
            <person name="Labutti K."/>
            <person name="Andreopoulos B."/>
            <person name="Lipzen A."/>
            <person name="Chen C."/>
            <person name="Yanf M."/>
            <person name="Daum C."/>
            <person name="Ng V."/>
            <person name="Clum A."/>
            <person name="Ohm R."/>
            <person name="Martin F."/>
            <person name="Silar P."/>
            <person name="Natvig D."/>
            <person name="Lalanne C."/>
            <person name="Gautier V."/>
            <person name="Ament-Velasquez S.L."/>
            <person name="Kruys A."/>
            <person name="Hutchinson M.I."/>
            <person name="Powell A.J."/>
            <person name="Barry K."/>
            <person name="Miller A.N."/>
            <person name="Grigoriev I.V."/>
            <person name="Debuchy R."/>
            <person name="Gladieux P."/>
            <person name="Thoren M.H."/>
            <person name="Johannesson H."/>
        </authorList>
    </citation>
    <scope>NUCLEOTIDE SEQUENCE</scope>
    <source>
        <strain evidence="2">CBS 538.74</strain>
    </source>
</reference>
<evidence type="ECO:0000313" key="3">
    <source>
        <dbReference type="Proteomes" id="UP001302745"/>
    </source>
</evidence>
<dbReference type="AlphaFoldDB" id="A0AAN6VVF9"/>
<keyword evidence="1" id="KW-0812">Transmembrane</keyword>
<dbReference type="PANTHER" id="PTHR34144:SF5">
    <property type="entry name" value="ALPHA-1,3-MANNOSYLTRANSFERASE CMT1"/>
    <property type="match status" value="1"/>
</dbReference>
<reference evidence="2" key="1">
    <citation type="journal article" date="2023" name="Mol. Phylogenet. Evol.">
        <title>Genome-scale phylogeny and comparative genomics of the fungal order Sordariales.</title>
        <authorList>
            <person name="Hensen N."/>
            <person name="Bonometti L."/>
            <person name="Westerberg I."/>
            <person name="Brannstrom I.O."/>
            <person name="Guillou S."/>
            <person name="Cros-Aarteil S."/>
            <person name="Calhoun S."/>
            <person name="Haridas S."/>
            <person name="Kuo A."/>
            <person name="Mondo S."/>
            <person name="Pangilinan J."/>
            <person name="Riley R."/>
            <person name="LaButti K."/>
            <person name="Andreopoulos B."/>
            <person name="Lipzen A."/>
            <person name="Chen C."/>
            <person name="Yan M."/>
            <person name="Daum C."/>
            <person name="Ng V."/>
            <person name="Clum A."/>
            <person name="Steindorff A."/>
            <person name="Ohm R.A."/>
            <person name="Martin F."/>
            <person name="Silar P."/>
            <person name="Natvig D.O."/>
            <person name="Lalanne C."/>
            <person name="Gautier V."/>
            <person name="Ament-Velasquez S.L."/>
            <person name="Kruys A."/>
            <person name="Hutchinson M.I."/>
            <person name="Powell A.J."/>
            <person name="Barry K."/>
            <person name="Miller A.N."/>
            <person name="Grigoriev I.V."/>
            <person name="Debuchy R."/>
            <person name="Gladieux P."/>
            <person name="Hiltunen Thoren M."/>
            <person name="Johannesson H."/>
        </authorList>
    </citation>
    <scope>NUCLEOTIDE SEQUENCE</scope>
    <source>
        <strain evidence="2">CBS 538.74</strain>
    </source>
</reference>
<comment type="caution">
    <text evidence="2">The sequence shown here is derived from an EMBL/GenBank/DDBJ whole genome shotgun (WGS) entry which is preliminary data.</text>
</comment>